<evidence type="ECO:0000313" key="5">
    <source>
        <dbReference type="EMBL" id="KAK5092175.1"/>
    </source>
</evidence>
<dbReference type="InterPro" id="IPR002048">
    <property type="entry name" value="EF_hand_dom"/>
</dbReference>
<evidence type="ECO:0000259" key="4">
    <source>
        <dbReference type="PROSITE" id="PS50222"/>
    </source>
</evidence>
<dbReference type="SMART" id="SM00054">
    <property type="entry name" value="EFh"/>
    <property type="match status" value="2"/>
</dbReference>
<feature type="compositionally biased region" description="Polar residues" evidence="3">
    <location>
        <begin position="1"/>
        <end position="10"/>
    </location>
</feature>
<name>A0ABR0K8V1_9EURO</name>
<dbReference type="SUPFAM" id="SSF47473">
    <property type="entry name" value="EF-hand"/>
    <property type="match status" value="1"/>
</dbReference>
<feature type="region of interest" description="Disordered" evidence="3">
    <location>
        <begin position="1"/>
        <end position="108"/>
    </location>
</feature>
<proteinExistence type="predicted"/>
<evidence type="ECO:0000256" key="2">
    <source>
        <dbReference type="ARBA" id="ARBA00022837"/>
    </source>
</evidence>
<comment type="caution">
    <text evidence="5">The sequence shown here is derived from an EMBL/GenBank/DDBJ whole genome shotgun (WGS) entry which is preliminary data.</text>
</comment>
<accession>A0ABR0K8V1</accession>
<evidence type="ECO:0000256" key="1">
    <source>
        <dbReference type="ARBA" id="ARBA00022737"/>
    </source>
</evidence>
<dbReference type="InterPro" id="IPR018247">
    <property type="entry name" value="EF_Hand_1_Ca_BS"/>
</dbReference>
<dbReference type="InterPro" id="IPR050403">
    <property type="entry name" value="Myosin_RLC"/>
</dbReference>
<dbReference type="Gene3D" id="1.10.238.10">
    <property type="entry name" value="EF-hand"/>
    <property type="match status" value="1"/>
</dbReference>
<keyword evidence="2" id="KW-0106">Calcium</keyword>
<dbReference type="PROSITE" id="PS00018">
    <property type="entry name" value="EF_HAND_1"/>
    <property type="match status" value="1"/>
</dbReference>
<dbReference type="PROSITE" id="PS50222">
    <property type="entry name" value="EF_HAND_2"/>
    <property type="match status" value="2"/>
</dbReference>
<sequence>MSFSMSTRSSPFRRAGSPSSPTAYRASTPPSTSRVQASPLSSPSKLKHSYTVSEEEEEESMIITPTKTFAESVPTMRLPETPASPSGARKLPQPPVHNHAPAHHQVTYNPPRTTPAMGDDVSRLPPALLHSLRDSFSVLDSDSTGTINPANVAETLQSLGLSTNEMSQLFPPGAPQQISLPQYLNSLAPALVSISPQMELLNAFSAFDDDDSGQVDVAELRKALLTTPAEPGERPLSERDVDEALKGFTGRRILGKSGTGLAGLRGIGASRGGQHGDVFRYREFVSNLSGGPESHQGQAMRA</sequence>
<feature type="domain" description="EF-hand" evidence="4">
    <location>
        <begin position="195"/>
        <end position="230"/>
    </location>
</feature>
<reference evidence="5 6" key="1">
    <citation type="submission" date="2023-08" db="EMBL/GenBank/DDBJ databases">
        <title>Black Yeasts Isolated from many extreme environments.</title>
        <authorList>
            <person name="Coleine C."/>
            <person name="Stajich J.E."/>
            <person name="Selbmann L."/>
        </authorList>
    </citation>
    <scope>NUCLEOTIDE SEQUENCE [LARGE SCALE GENOMIC DNA]</scope>
    <source>
        <strain evidence="5 6">CCFEE 5885</strain>
    </source>
</reference>
<dbReference type="EMBL" id="JAVRRG010000062">
    <property type="protein sequence ID" value="KAK5092175.1"/>
    <property type="molecule type" value="Genomic_DNA"/>
</dbReference>
<evidence type="ECO:0000313" key="6">
    <source>
        <dbReference type="Proteomes" id="UP001345013"/>
    </source>
</evidence>
<dbReference type="InterPro" id="IPR011992">
    <property type="entry name" value="EF-hand-dom_pair"/>
</dbReference>
<keyword evidence="1" id="KW-0677">Repeat</keyword>
<organism evidence="5 6">
    <name type="scientific">Lithohypha guttulata</name>
    <dbReference type="NCBI Taxonomy" id="1690604"/>
    <lineage>
        <taxon>Eukaryota</taxon>
        <taxon>Fungi</taxon>
        <taxon>Dikarya</taxon>
        <taxon>Ascomycota</taxon>
        <taxon>Pezizomycotina</taxon>
        <taxon>Eurotiomycetes</taxon>
        <taxon>Chaetothyriomycetidae</taxon>
        <taxon>Chaetothyriales</taxon>
        <taxon>Trichomeriaceae</taxon>
        <taxon>Lithohypha</taxon>
    </lineage>
</organism>
<feature type="domain" description="EF-hand" evidence="4">
    <location>
        <begin position="127"/>
        <end position="162"/>
    </location>
</feature>
<gene>
    <name evidence="5" type="ORF">LTR24_005426</name>
</gene>
<dbReference type="PANTHER" id="PTHR23049">
    <property type="entry name" value="MYOSIN REGULATORY LIGHT CHAIN 2"/>
    <property type="match status" value="1"/>
</dbReference>
<evidence type="ECO:0000256" key="3">
    <source>
        <dbReference type="SAM" id="MobiDB-lite"/>
    </source>
</evidence>
<dbReference type="Proteomes" id="UP001345013">
    <property type="component" value="Unassembled WGS sequence"/>
</dbReference>
<keyword evidence="6" id="KW-1185">Reference proteome</keyword>
<protein>
    <recommendedName>
        <fullName evidence="4">EF-hand domain-containing protein</fullName>
    </recommendedName>
</protein>